<reference evidence="2 3" key="1">
    <citation type="journal article" date="2015" name="Genome Announc.">
        <title>Expanding the biotechnology potential of lactobacilli through comparative genomics of 213 strains and associated genera.</title>
        <authorList>
            <person name="Sun Z."/>
            <person name="Harris H.M."/>
            <person name="McCann A."/>
            <person name="Guo C."/>
            <person name="Argimon S."/>
            <person name="Zhang W."/>
            <person name="Yang X."/>
            <person name="Jeffery I.B."/>
            <person name="Cooney J.C."/>
            <person name="Kagawa T.F."/>
            <person name="Liu W."/>
            <person name="Song Y."/>
            <person name="Salvetti E."/>
            <person name="Wrobel A."/>
            <person name="Rasinkangas P."/>
            <person name="Parkhill J."/>
            <person name="Rea M.C."/>
            <person name="O'Sullivan O."/>
            <person name="Ritari J."/>
            <person name="Douillard F.P."/>
            <person name="Paul Ross R."/>
            <person name="Yang R."/>
            <person name="Briner A.E."/>
            <person name="Felis G.E."/>
            <person name="de Vos W.M."/>
            <person name="Barrangou R."/>
            <person name="Klaenhammer T.R."/>
            <person name="Caufield P.W."/>
            <person name="Cui Y."/>
            <person name="Zhang H."/>
            <person name="O'Toole P.W."/>
        </authorList>
    </citation>
    <scope>NUCLEOTIDE SEQUENCE [LARGE SCALE GENOMIC DNA]</scope>
    <source>
        <strain evidence="2 3">DSM 16761</strain>
    </source>
</reference>
<evidence type="ECO:0000313" key="3">
    <source>
        <dbReference type="Proteomes" id="UP000051307"/>
    </source>
</evidence>
<dbReference type="AlphaFoldDB" id="A0A0R1VJC1"/>
<dbReference type="OrthoDB" id="2049760at2"/>
<sequence>MAKKTLILYYSWSGTTKKMAEKINGEIAGSDIEEVTVADGTFDSDMYKTNDIALDQIQGKADFPEAQLKDIDFNNYDLILVGSPVWSGYPATPIKSLLEKMKNYKGEVASFFTSAGTNHKAYTSHFKKWANGLNVIGVARDDSGVNDWVK</sequence>
<gene>
    <name evidence="2" type="ORF">FC59_GL000051</name>
</gene>
<feature type="domain" description="Flavodoxin-like" evidence="1">
    <location>
        <begin position="5"/>
        <end position="150"/>
    </location>
</feature>
<dbReference type="InterPro" id="IPR029039">
    <property type="entry name" value="Flavoprotein-like_sf"/>
</dbReference>
<dbReference type="eggNOG" id="COG0716">
    <property type="taxonomic scope" value="Bacteria"/>
</dbReference>
<name>A0A0R1VJC1_9LACO</name>
<dbReference type="Proteomes" id="UP000051307">
    <property type="component" value="Unassembled WGS sequence"/>
</dbReference>
<dbReference type="GO" id="GO:0010181">
    <property type="term" value="F:FMN binding"/>
    <property type="evidence" value="ECO:0007669"/>
    <property type="project" value="InterPro"/>
</dbReference>
<dbReference type="InterPro" id="IPR008254">
    <property type="entry name" value="Flavodoxin/NO_synth"/>
</dbReference>
<dbReference type="RefSeq" id="WP_025015149.1">
    <property type="nucleotide sequence ID" value="NZ_AZFU01000011.1"/>
</dbReference>
<dbReference type="Gene3D" id="3.40.50.360">
    <property type="match status" value="1"/>
</dbReference>
<dbReference type="PANTHER" id="PTHR39201">
    <property type="entry name" value="EXPORTED PROTEIN-RELATED"/>
    <property type="match status" value="1"/>
</dbReference>
<organism evidence="2 3">
    <name type="scientific">Lactobacillus kitasatonis DSM 16761 = JCM 1039</name>
    <dbReference type="NCBI Taxonomy" id="1423767"/>
    <lineage>
        <taxon>Bacteria</taxon>
        <taxon>Bacillati</taxon>
        <taxon>Bacillota</taxon>
        <taxon>Bacilli</taxon>
        <taxon>Lactobacillales</taxon>
        <taxon>Lactobacillaceae</taxon>
        <taxon>Lactobacillus</taxon>
    </lineage>
</organism>
<dbReference type="Pfam" id="PF12682">
    <property type="entry name" value="Flavodoxin_4"/>
    <property type="match status" value="1"/>
</dbReference>
<dbReference type="InterPro" id="IPR001226">
    <property type="entry name" value="Flavodoxin_CS"/>
</dbReference>
<protein>
    <submittedName>
        <fullName evidence="2">Trp repressor binding protein</fullName>
    </submittedName>
</protein>
<dbReference type="PROSITE" id="PS50902">
    <property type="entry name" value="FLAVODOXIN_LIKE"/>
    <property type="match status" value="1"/>
</dbReference>
<dbReference type="GO" id="GO:0016651">
    <property type="term" value="F:oxidoreductase activity, acting on NAD(P)H"/>
    <property type="evidence" value="ECO:0007669"/>
    <property type="project" value="UniProtKB-ARBA"/>
</dbReference>
<dbReference type="SUPFAM" id="SSF52218">
    <property type="entry name" value="Flavoproteins"/>
    <property type="match status" value="1"/>
</dbReference>
<comment type="caution">
    <text evidence="2">The sequence shown here is derived from an EMBL/GenBank/DDBJ whole genome shotgun (WGS) entry which is preliminary data.</text>
</comment>
<evidence type="ECO:0000259" key="1">
    <source>
        <dbReference type="PROSITE" id="PS50902"/>
    </source>
</evidence>
<proteinExistence type="predicted"/>
<dbReference type="PROSITE" id="PS00201">
    <property type="entry name" value="FLAVODOXIN"/>
    <property type="match status" value="1"/>
</dbReference>
<dbReference type="PATRIC" id="fig|1423767.3.peg.58"/>
<dbReference type="GO" id="GO:0009055">
    <property type="term" value="F:electron transfer activity"/>
    <property type="evidence" value="ECO:0007669"/>
    <property type="project" value="InterPro"/>
</dbReference>
<evidence type="ECO:0000313" key="2">
    <source>
        <dbReference type="EMBL" id="KRM05357.1"/>
    </source>
</evidence>
<accession>A0A0R1VJC1</accession>
<dbReference type="EMBL" id="AZFU01000011">
    <property type="protein sequence ID" value="KRM05357.1"/>
    <property type="molecule type" value="Genomic_DNA"/>
</dbReference>
<dbReference type="PANTHER" id="PTHR39201:SF1">
    <property type="entry name" value="FLAVODOXIN-LIKE DOMAIN-CONTAINING PROTEIN"/>
    <property type="match status" value="1"/>
</dbReference>